<reference evidence="1" key="1">
    <citation type="submission" date="2023-08" db="EMBL/GenBank/DDBJ databases">
        <title>Pelteobagrus vachellii genome.</title>
        <authorList>
            <person name="Liu H."/>
        </authorList>
    </citation>
    <scope>NUCLEOTIDE SEQUENCE</scope>
    <source>
        <strain evidence="1">PRFRI_2022a</strain>
        <tissue evidence="1">Muscle</tissue>
    </source>
</reference>
<accession>A0AA88MQY0</accession>
<protein>
    <submittedName>
        <fullName evidence="1">Uncharacterized protein</fullName>
    </submittedName>
</protein>
<evidence type="ECO:0000313" key="2">
    <source>
        <dbReference type="Proteomes" id="UP001187315"/>
    </source>
</evidence>
<organism evidence="1 2">
    <name type="scientific">Tachysurus vachellii</name>
    <name type="common">Darkbarbel catfish</name>
    <name type="synonym">Pelteobagrus vachellii</name>
    <dbReference type="NCBI Taxonomy" id="175792"/>
    <lineage>
        <taxon>Eukaryota</taxon>
        <taxon>Metazoa</taxon>
        <taxon>Chordata</taxon>
        <taxon>Craniata</taxon>
        <taxon>Vertebrata</taxon>
        <taxon>Euteleostomi</taxon>
        <taxon>Actinopterygii</taxon>
        <taxon>Neopterygii</taxon>
        <taxon>Teleostei</taxon>
        <taxon>Ostariophysi</taxon>
        <taxon>Siluriformes</taxon>
        <taxon>Bagridae</taxon>
        <taxon>Tachysurus</taxon>
    </lineage>
</organism>
<comment type="caution">
    <text evidence="1">The sequence shown here is derived from an EMBL/GenBank/DDBJ whole genome shotgun (WGS) entry which is preliminary data.</text>
</comment>
<evidence type="ECO:0000313" key="1">
    <source>
        <dbReference type="EMBL" id="KAK2841301.1"/>
    </source>
</evidence>
<dbReference type="EMBL" id="JAVHJS010000012">
    <property type="protein sequence ID" value="KAK2841301.1"/>
    <property type="molecule type" value="Genomic_DNA"/>
</dbReference>
<dbReference type="AlphaFoldDB" id="A0AA88MQY0"/>
<name>A0AA88MQY0_TACVA</name>
<keyword evidence="2" id="KW-1185">Reference proteome</keyword>
<dbReference type="Proteomes" id="UP001187315">
    <property type="component" value="Unassembled WGS sequence"/>
</dbReference>
<proteinExistence type="predicted"/>
<sequence>MRRRGPAGLAQVRGNSDLLQTRPPVFGLVCHLKLAAGGATMRMTVVRLPGLPEDGRLEAAKRLFSMRMR</sequence>
<gene>
    <name evidence="1" type="ORF">Q7C36_012880</name>
</gene>